<reference evidence="2 3" key="1">
    <citation type="submission" date="2018-01" db="EMBL/GenBank/DDBJ databases">
        <title>Genome characterization of the sugarcane-associated fungus Trichoderma ghanense CCMA-1212 and their application in lignocelulose bioconversion.</title>
        <authorList>
            <person name="Steindorff A.S."/>
            <person name="Mendes T.D."/>
            <person name="Vilela E.S.D."/>
            <person name="Rodrigues D.S."/>
            <person name="Formighieri E.F."/>
            <person name="Melo I.S."/>
            <person name="Favaro L.C.L."/>
        </authorList>
    </citation>
    <scope>NUCLEOTIDE SEQUENCE [LARGE SCALE GENOMIC DNA]</scope>
    <source>
        <strain evidence="2 3">CCMA-1212</strain>
    </source>
</reference>
<evidence type="ECO:0000313" key="3">
    <source>
        <dbReference type="Proteomes" id="UP001642720"/>
    </source>
</evidence>
<keyword evidence="3" id="KW-1185">Reference proteome</keyword>
<feature type="region of interest" description="Disordered" evidence="1">
    <location>
        <begin position="93"/>
        <end position="116"/>
    </location>
</feature>
<dbReference type="Proteomes" id="UP001642720">
    <property type="component" value="Unassembled WGS sequence"/>
</dbReference>
<dbReference type="EMBL" id="PPTA01000007">
    <property type="protein sequence ID" value="TFB02004.1"/>
    <property type="molecule type" value="Genomic_DNA"/>
</dbReference>
<accession>A0ABY2H182</accession>
<dbReference type="GeneID" id="300577730"/>
<name>A0ABY2H182_9HYPO</name>
<protein>
    <submittedName>
        <fullName evidence="2">Uncharacterized protein</fullName>
    </submittedName>
</protein>
<organism evidence="2 3">
    <name type="scientific">Trichoderma ghanense</name>
    <dbReference type="NCBI Taxonomy" id="65468"/>
    <lineage>
        <taxon>Eukaryota</taxon>
        <taxon>Fungi</taxon>
        <taxon>Dikarya</taxon>
        <taxon>Ascomycota</taxon>
        <taxon>Pezizomycotina</taxon>
        <taxon>Sordariomycetes</taxon>
        <taxon>Hypocreomycetidae</taxon>
        <taxon>Hypocreales</taxon>
        <taxon>Hypocreaceae</taxon>
        <taxon>Trichoderma</taxon>
    </lineage>
</organism>
<dbReference type="RefSeq" id="XP_073558205.1">
    <property type="nucleotide sequence ID" value="XM_073703280.1"/>
</dbReference>
<sequence length="166" mass="18205">MQHGVELTAIRPLAANAGRVPYQSRSTLDGHKTTGWRRTNQAALGALVRCLCRGANPPIRHQSLAKLGGWLHKRGHARRTVAGPVPLAAIQTQTQTQTRTGPGHGETRPSRPHPGGGFRCFCLSPLPLRFDDSRDTRPQSVGVRLSYIASLFPRRTGSFWRPIPHA</sequence>
<evidence type="ECO:0000313" key="2">
    <source>
        <dbReference type="EMBL" id="TFB02004.1"/>
    </source>
</evidence>
<comment type="caution">
    <text evidence="2">The sequence shown here is derived from an EMBL/GenBank/DDBJ whole genome shotgun (WGS) entry which is preliminary data.</text>
</comment>
<proteinExistence type="predicted"/>
<gene>
    <name evidence="2" type="ORF">CCMA1212_006039</name>
</gene>
<evidence type="ECO:0000256" key="1">
    <source>
        <dbReference type="SAM" id="MobiDB-lite"/>
    </source>
</evidence>